<evidence type="ECO:0000313" key="1">
    <source>
        <dbReference type="EMBL" id="GMT30942.1"/>
    </source>
</evidence>
<sequence length="377" mass="43184">TLSCTNSFKRPYLMSYEDGKYVIAAHGPFIELYDIDKFESGEYDLATHRPVRTRAFQRHNVAFIAHWNKTGHVIVFNTEYVKSKLVVQACIVHRDKLLSGGYVDPKTVHVILNNTAKSCMCSIATIKDTFEVLLLTDSSITHLRYVYNDDPIFNIEIIAEFQLREIMPPSYAHRLIFPFCVTSSAQYAILLALKEQFKGGTKTIMLLKYTKGAWMCRTMEEHDAIVCGAILKDTDVAVISGVASTKFFSIADRQAGVSKTQLRILATRIVNFPTKLIQGVERDNGVRHVYVFGEQDFAVWRVEKENVTFEATHVHTNENPERRSALARDQLRHHTHSAPYRRELKRMAPDLVYDHPVQAVLTRREMGEFLHELLFIS</sequence>
<proteinExistence type="predicted"/>
<protein>
    <submittedName>
        <fullName evidence="1">Uncharacterized protein</fullName>
    </submittedName>
</protein>
<evidence type="ECO:0000313" key="2">
    <source>
        <dbReference type="Proteomes" id="UP001432322"/>
    </source>
</evidence>
<gene>
    <name evidence="1" type="ORF">PFISCL1PPCAC_22239</name>
</gene>
<accession>A0AAV5WM83</accession>
<dbReference type="EMBL" id="BTSY01000005">
    <property type="protein sequence ID" value="GMT30942.1"/>
    <property type="molecule type" value="Genomic_DNA"/>
</dbReference>
<feature type="non-terminal residue" evidence="1">
    <location>
        <position position="1"/>
    </location>
</feature>
<name>A0AAV5WM83_9BILA</name>
<reference evidence="1" key="1">
    <citation type="submission" date="2023-10" db="EMBL/GenBank/DDBJ databases">
        <title>Genome assembly of Pristionchus species.</title>
        <authorList>
            <person name="Yoshida K."/>
            <person name="Sommer R.J."/>
        </authorList>
    </citation>
    <scope>NUCLEOTIDE SEQUENCE</scope>
    <source>
        <strain evidence="1">RS5133</strain>
    </source>
</reference>
<dbReference type="AlphaFoldDB" id="A0AAV5WM83"/>
<feature type="non-terminal residue" evidence="1">
    <location>
        <position position="377"/>
    </location>
</feature>
<comment type="caution">
    <text evidence="1">The sequence shown here is derived from an EMBL/GenBank/DDBJ whole genome shotgun (WGS) entry which is preliminary data.</text>
</comment>
<dbReference type="Proteomes" id="UP001432322">
    <property type="component" value="Unassembled WGS sequence"/>
</dbReference>
<organism evidence="1 2">
    <name type="scientific">Pristionchus fissidentatus</name>
    <dbReference type="NCBI Taxonomy" id="1538716"/>
    <lineage>
        <taxon>Eukaryota</taxon>
        <taxon>Metazoa</taxon>
        <taxon>Ecdysozoa</taxon>
        <taxon>Nematoda</taxon>
        <taxon>Chromadorea</taxon>
        <taxon>Rhabditida</taxon>
        <taxon>Rhabditina</taxon>
        <taxon>Diplogasteromorpha</taxon>
        <taxon>Diplogasteroidea</taxon>
        <taxon>Neodiplogasteridae</taxon>
        <taxon>Pristionchus</taxon>
    </lineage>
</organism>
<keyword evidence="2" id="KW-1185">Reference proteome</keyword>